<name>A0AAP3ZXH2_PAEPO</name>
<sequence length="44" mass="5547">MSYRSWYFLKSAAGKLRFFWQMLVYDELRESLVINIKWRVRDDE</sequence>
<evidence type="ECO:0000313" key="2">
    <source>
        <dbReference type="Proteomes" id="UP001229409"/>
    </source>
</evidence>
<comment type="caution">
    <text evidence="1">The sequence shown here is derived from an EMBL/GenBank/DDBJ whole genome shotgun (WGS) entry which is preliminary data.</text>
</comment>
<dbReference type="EMBL" id="JARVWT010000004">
    <property type="protein sequence ID" value="MDH2331542.1"/>
    <property type="molecule type" value="Genomic_DNA"/>
</dbReference>
<evidence type="ECO:0000313" key="1">
    <source>
        <dbReference type="EMBL" id="MDH2331542.1"/>
    </source>
</evidence>
<protein>
    <submittedName>
        <fullName evidence="1">Uncharacterized protein</fullName>
    </submittedName>
</protein>
<dbReference type="AlphaFoldDB" id="A0AAP3ZXH2"/>
<reference evidence="1" key="1">
    <citation type="submission" date="2023-04" db="EMBL/GenBank/DDBJ databases">
        <title>Uncovering the Secrets of Slow-Growing Bacteria in Tropical Savanna Soil through Cultivation and Genomic Analysis.</title>
        <authorList>
            <person name="Goncalves O.S."/>
            <person name="Santana M.F."/>
        </authorList>
    </citation>
    <scope>NUCLEOTIDE SEQUENCE</scope>
    <source>
        <strain evidence="1">ANTI</strain>
    </source>
</reference>
<gene>
    <name evidence="1" type="ORF">QDS18_11720</name>
</gene>
<proteinExistence type="predicted"/>
<accession>A0AAP3ZXH2</accession>
<dbReference type="Proteomes" id="UP001229409">
    <property type="component" value="Unassembled WGS sequence"/>
</dbReference>
<organism evidence="1 2">
    <name type="scientific">Paenibacillus polymyxa</name>
    <name type="common">Bacillus polymyxa</name>
    <dbReference type="NCBI Taxonomy" id="1406"/>
    <lineage>
        <taxon>Bacteria</taxon>
        <taxon>Bacillati</taxon>
        <taxon>Bacillota</taxon>
        <taxon>Bacilli</taxon>
        <taxon>Bacillales</taxon>
        <taxon>Paenibacillaceae</taxon>
        <taxon>Paenibacillus</taxon>
    </lineage>
</organism>
<dbReference type="RefSeq" id="WP_272640819.1">
    <property type="nucleotide sequence ID" value="NZ_CP113973.1"/>
</dbReference>